<dbReference type="RefSeq" id="WP_141147155.1">
    <property type="nucleotide sequence ID" value="NZ_VHLG01000001.1"/>
</dbReference>
<accession>A0A506UIS4</accession>
<gene>
    <name evidence="1" type="ORF">FJU08_01235</name>
</gene>
<keyword evidence="2" id="KW-1185">Reference proteome</keyword>
<dbReference type="EMBL" id="VHLG01000001">
    <property type="protein sequence ID" value="TPW33217.1"/>
    <property type="molecule type" value="Genomic_DNA"/>
</dbReference>
<protein>
    <recommendedName>
        <fullName evidence="3">Transcriptional regulator, AlpA family</fullName>
    </recommendedName>
</protein>
<reference evidence="1 2" key="1">
    <citation type="submission" date="2019-06" db="EMBL/GenBank/DDBJ databases">
        <authorList>
            <person name="Li M."/>
        </authorList>
    </citation>
    <scope>NUCLEOTIDE SEQUENCE [LARGE SCALE GENOMIC DNA]</scope>
    <source>
        <strain evidence="1 2">BGMRC2036</strain>
    </source>
</reference>
<dbReference type="AlphaFoldDB" id="A0A506UIS4"/>
<comment type="caution">
    <text evidence="1">The sequence shown here is derived from an EMBL/GenBank/DDBJ whole genome shotgun (WGS) entry which is preliminary data.</text>
</comment>
<name>A0A506UIS4_9HYPH</name>
<sequence length="94" mass="10743">MSMQLETVTAGEIADLLGWSRAHFLRKRSEIGFPAALPAQRNLRWARRAVENWFEAWSVAKTREAASELRANLVDRDRKILMARYSANQNEVAA</sequence>
<proteinExistence type="predicted"/>
<dbReference type="OrthoDB" id="7861405at2"/>
<evidence type="ECO:0000313" key="1">
    <source>
        <dbReference type="EMBL" id="TPW33217.1"/>
    </source>
</evidence>
<evidence type="ECO:0000313" key="2">
    <source>
        <dbReference type="Proteomes" id="UP000318801"/>
    </source>
</evidence>
<organism evidence="1 2">
    <name type="scientific">Martelella alba</name>
    <dbReference type="NCBI Taxonomy" id="2590451"/>
    <lineage>
        <taxon>Bacteria</taxon>
        <taxon>Pseudomonadati</taxon>
        <taxon>Pseudomonadota</taxon>
        <taxon>Alphaproteobacteria</taxon>
        <taxon>Hyphomicrobiales</taxon>
        <taxon>Aurantimonadaceae</taxon>
        <taxon>Martelella</taxon>
    </lineage>
</organism>
<dbReference type="Proteomes" id="UP000318801">
    <property type="component" value="Unassembled WGS sequence"/>
</dbReference>
<evidence type="ECO:0008006" key="3">
    <source>
        <dbReference type="Google" id="ProtNLM"/>
    </source>
</evidence>